<dbReference type="PANTHER" id="PTHR30419">
    <property type="entry name" value="HTH-TYPE TRANSCRIPTIONAL REGULATOR YBHD"/>
    <property type="match status" value="1"/>
</dbReference>
<dbReference type="InterPro" id="IPR000847">
    <property type="entry name" value="LysR_HTH_N"/>
</dbReference>
<keyword evidence="4" id="KW-0804">Transcription</keyword>
<organism evidence="6 7">
    <name type="scientific">Terasakiispira papahanaumokuakeensis</name>
    <dbReference type="NCBI Taxonomy" id="197479"/>
    <lineage>
        <taxon>Bacteria</taxon>
        <taxon>Pseudomonadati</taxon>
        <taxon>Pseudomonadota</taxon>
        <taxon>Gammaproteobacteria</taxon>
        <taxon>Oceanospirillales</taxon>
        <taxon>Terasakiispira</taxon>
    </lineage>
</organism>
<gene>
    <name evidence="6" type="ORF">BFW38_13300</name>
</gene>
<dbReference type="Proteomes" id="UP000094291">
    <property type="component" value="Unassembled WGS sequence"/>
</dbReference>
<evidence type="ECO:0000256" key="1">
    <source>
        <dbReference type="ARBA" id="ARBA00009437"/>
    </source>
</evidence>
<keyword evidence="7" id="KW-1185">Reference proteome</keyword>
<evidence type="ECO:0000313" key="6">
    <source>
        <dbReference type="EMBL" id="ODC04365.1"/>
    </source>
</evidence>
<dbReference type="PROSITE" id="PS50931">
    <property type="entry name" value="HTH_LYSR"/>
    <property type="match status" value="1"/>
</dbReference>
<evidence type="ECO:0000313" key="7">
    <source>
        <dbReference type="Proteomes" id="UP000094291"/>
    </source>
</evidence>
<dbReference type="RefSeq" id="WP_068999346.1">
    <property type="nucleotide sequence ID" value="NZ_MDTQ01000001.1"/>
</dbReference>
<dbReference type="InterPro" id="IPR036390">
    <property type="entry name" value="WH_DNA-bd_sf"/>
</dbReference>
<comment type="similarity">
    <text evidence="1">Belongs to the LysR transcriptional regulatory family.</text>
</comment>
<dbReference type="Gene3D" id="1.10.10.10">
    <property type="entry name" value="Winged helix-like DNA-binding domain superfamily/Winged helix DNA-binding domain"/>
    <property type="match status" value="1"/>
</dbReference>
<dbReference type="OrthoDB" id="570111at2"/>
<keyword evidence="3" id="KW-0238">DNA-binding</keyword>
<dbReference type="GO" id="GO:0003700">
    <property type="term" value="F:DNA-binding transcription factor activity"/>
    <property type="evidence" value="ECO:0007669"/>
    <property type="project" value="InterPro"/>
</dbReference>
<dbReference type="SUPFAM" id="SSF53850">
    <property type="entry name" value="Periplasmic binding protein-like II"/>
    <property type="match status" value="1"/>
</dbReference>
<comment type="caution">
    <text evidence="6">The sequence shown here is derived from an EMBL/GenBank/DDBJ whole genome shotgun (WGS) entry which is preliminary data.</text>
</comment>
<dbReference type="EMBL" id="MDTQ01000001">
    <property type="protein sequence ID" value="ODC04365.1"/>
    <property type="molecule type" value="Genomic_DNA"/>
</dbReference>
<evidence type="ECO:0000256" key="3">
    <source>
        <dbReference type="ARBA" id="ARBA00023125"/>
    </source>
</evidence>
<dbReference type="GO" id="GO:0003677">
    <property type="term" value="F:DNA binding"/>
    <property type="evidence" value="ECO:0007669"/>
    <property type="project" value="UniProtKB-KW"/>
</dbReference>
<dbReference type="PANTHER" id="PTHR30419:SF8">
    <property type="entry name" value="NITROGEN ASSIMILATION TRANSCRIPTIONAL ACTIVATOR-RELATED"/>
    <property type="match status" value="1"/>
</dbReference>
<proteinExistence type="inferred from homology"/>
<evidence type="ECO:0000256" key="4">
    <source>
        <dbReference type="ARBA" id="ARBA00023163"/>
    </source>
</evidence>
<name>A0A1E2VCI6_9GAMM</name>
<evidence type="ECO:0000259" key="5">
    <source>
        <dbReference type="PROSITE" id="PS50931"/>
    </source>
</evidence>
<dbReference type="Pfam" id="PF03466">
    <property type="entry name" value="LysR_substrate"/>
    <property type="match status" value="1"/>
</dbReference>
<dbReference type="SUPFAM" id="SSF46785">
    <property type="entry name" value="Winged helix' DNA-binding domain"/>
    <property type="match status" value="1"/>
</dbReference>
<dbReference type="GO" id="GO:0005829">
    <property type="term" value="C:cytosol"/>
    <property type="evidence" value="ECO:0007669"/>
    <property type="project" value="TreeGrafter"/>
</dbReference>
<dbReference type="Pfam" id="PF00126">
    <property type="entry name" value="HTH_1"/>
    <property type="match status" value="1"/>
</dbReference>
<dbReference type="InterPro" id="IPR005119">
    <property type="entry name" value="LysR_subst-bd"/>
</dbReference>
<dbReference type="Gene3D" id="3.40.190.290">
    <property type="match status" value="1"/>
</dbReference>
<dbReference type="InterPro" id="IPR050950">
    <property type="entry name" value="HTH-type_LysR_regulators"/>
</dbReference>
<evidence type="ECO:0000256" key="2">
    <source>
        <dbReference type="ARBA" id="ARBA00023015"/>
    </source>
</evidence>
<dbReference type="STRING" id="197479.BFW38_13300"/>
<dbReference type="AlphaFoldDB" id="A0A1E2VCI6"/>
<accession>A0A1E2VCI6</accession>
<reference evidence="6 7" key="1">
    <citation type="submission" date="2016-08" db="EMBL/GenBank/DDBJ databases">
        <authorList>
            <person name="Seilhamer J.J."/>
        </authorList>
    </citation>
    <scope>NUCLEOTIDE SEQUENCE [LARGE SCALE GENOMIC DNA]</scope>
    <source>
        <strain evidence="6 7">PH27A</strain>
    </source>
</reference>
<sequence length="305" mass="33888">MNRFSPRALEYLNAIDRFGTLRKAAVRLSVDPSAISRLLSQLEQDVGMPVWERRPPHAQITPAGRELLDYYRQMQSSEEATLSRLNALQNLNQGKVSLAVGEGFIADLISQPLQNFLAEYPGIELSIEMAGASEALRLIESFQIDFAITYASTEAPFLHTHVEIDQPLNLIVPPGHPLGQSAGPVDFRETADFPSALIDRSTGMGRLISTMEEVTRTSLMPKLRTNSVSVLKNFVTSGIGISFMPSLTVHDEIEAGLIQALPIDHSIMQSAQARLVSHNQREPTLAAQTLMQYLHHNMQFLRRTM</sequence>
<keyword evidence="2" id="KW-0805">Transcription regulation</keyword>
<protein>
    <submittedName>
        <fullName evidence="6">LysR family transcriptional regulator</fullName>
    </submittedName>
</protein>
<dbReference type="InterPro" id="IPR036388">
    <property type="entry name" value="WH-like_DNA-bd_sf"/>
</dbReference>
<feature type="domain" description="HTH lysR-type" evidence="5">
    <location>
        <begin position="4"/>
        <end position="61"/>
    </location>
</feature>